<evidence type="ECO:0000313" key="2">
    <source>
        <dbReference type="Proteomes" id="UP000724584"/>
    </source>
</evidence>
<protein>
    <submittedName>
        <fullName evidence="1">Uncharacterized protein</fullName>
    </submittedName>
</protein>
<name>A0ACB7PJE2_9PEZI</name>
<dbReference type="EMBL" id="JAGIZQ010000002">
    <property type="protein sequence ID" value="KAH6640506.1"/>
    <property type="molecule type" value="Genomic_DNA"/>
</dbReference>
<proteinExistence type="predicted"/>
<keyword evidence="2" id="KW-1185">Reference proteome</keyword>
<comment type="caution">
    <text evidence="1">The sequence shown here is derived from an EMBL/GenBank/DDBJ whole genome shotgun (WGS) entry which is preliminary data.</text>
</comment>
<organism evidence="1 2">
    <name type="scientific">Chaetomium tenue</name>
    <dbReference type="NCBI Taxonomy" id="1854479"/>
    <lineage>
        <taxon>Eukaryota</taxon>
        <taxon>Fungi</taxon>
        <taxon>Dikarya</taxon>
        <taxon>Ascomycota</taxon>
        <taxon>Pezizomycotina</taxon>
        <taxon>Sordariomycetes</taxon>
        <taxon>Sordariomycetidae</taxon>
        <taxon>Sordariales</taxon>
        <taxon>Chaetomiaceae</taxon>
        <taxon>Chaetomium</taxon>
    </lineage>
</organism>
<reference evidence="1 2" key="1">
    <citation type="journal article" date="2021" name="Nat. Commun.">
        <title>Genetic determinants of endophytism in the Arabidopsis root mycobiome.</title>
        <authorList>
            <person name="Mesny F."/>
            <person name="Miyauchi S."/>
            <person name="Thiergart T."/>
            <person name="Pickel B."/>
            <person name="Atanasova L."/>
            <person name="Karlsson M."/>
            <person name="Huettel B."/>
            <person name="Barry K.W."/>
            <person name="Haridas S."/>
            <person name="Chen C."/>
            <person name="Bauer D."/>
            <person name="Andreopoulos W."/>
            <person name="Pangilinan J."/>
            <person name="LaButti K."/>
            <person name="Riley R."/>
            <person name="Lipzen A."/>
            <person name="Clum A."/>
            <person name="Drula E."/>
            <person name="Henrissat B."/>
            <person name="Kohler A."/>
            <person name="Grigoriev I.V."/>
            <person name="Martin F.M."/>
            <person name="Hacquard S."/>
        </authorList>
    </citation>
    <scope>NUCLEOTIDE SEQUENCE [LARGE SCALE GENOMIC DNA]</scope>
    <source>
        <strain evidence="1 2">MPI-SDFR-AT-0079</strain>
    </source>
</reference>
<sequence length="618" mass="65923">MACCPSKAGPGAAIALHSSASWNFHSHVANSTNSNVAQLPKVLYLFCRLHQFASQPSISFDIAILSTLSVTSSQSSINTRRDMAPPSFPKTSGFWRVDKLENDLMNLAESETTLSTSRLKNMNIERAPELNIDSPDAVDAHPVFFQPFPDNLEYREALAETRRDLEENELEWSTCTKGPSHVGQLDCACRIIHWLAGLRQGTFLEDEFYPTDIPQWRTATPGGGVRLPNWTPRGRLRWYTSSLTYVPDKTLGEEGVRHVKVVLADTTSHNSQPNEALRSEITAGVSFIKRRMADTRDTHSIIPILLYSFYHNDTARITQMCWNGEQKPITFRQSRLVDISSESLDTPDVSILLRWMDCIPLRKPKVLPRRGAARAGGTTLQPGRPTTSIQGGTPQSGTKASLDTTPRGAQTVRINSPAGATTPTTMGTQRGPAITSGNNKTTTSSATSTPTPTQTPTQRQPNAATAAATNQTRPHSAAATAPQRPPNATTATAGNSHPRPTISTATNQTPSRSGTPTTPRPPPNAITATTGNSHPRPTTGTGNASGAHTAVSRQGTATPGRNGTGATSPPRTNPAPGPSQTANLATRNANGNGRGGGAPGNGNGSATQQQAGGRGAHR</sequence>
<gene>
    <name evidence="1" type="ORF">F5144DRAFT_560673</name>
</gene>
<evidence type="ECO:0000313" key="1">
    <source>
        <dbReference type="EMBL" id="KAH6640506.1"/>
    </source>
</evidence>
<dbReference type="Proteomes" id="UP000724584">
    <property type="component" value="Unassembled WGS sequence"/>
</dbReference>
<accession>A0ACB7PJE2</accession>